<evidence type="ECO:0000256" key="4">
    <source>
        <dbReference type="ARBA" id="ARBA00010848"/>
    </source>
</evidence>
<dbReference type="Gene3D" id="2.102.10.10">
    <property type="entry name" value="Rieske [2Fe-2S] iron-sulphur domain"/>
    <property type="match status" value="1"/>
</dbReference>
<dbReference type="PANTHER" id="PTHR43756:SF5">
    <property type="entry name" value="CHOLINE MONOOXYGENASE, CHLOROPLASTIC"/>
    <property type="match status" value="1"/>
</dbReference>
<proteinExistence type="inferred from homology"/>
<dbReference type="GO" id="GO:0019133">
    <property type="term" value="F:choline monooxygenase activity"/>
    <property type="evidence" value="ECO:0007669"/>
    <property type="project" value="UniProtKB-EC"/>
</dbReference>
<evidence type="ECO:0000256" key="13">
    <source>
        <dbReference type="SAM" id="MobiDB-lite"/>
    </source>
</evidence>
<dbReference type="EC" id="1.14.15.7" evidence="5"/>
<feature type="region of interest" description="Disordered" evidence="13">
    <location>
        <begin position="1"/>
        <end position="23"/>
    </location>
</feature>
<gene>
    <name evidence="15" type="ORF">PITC_099920</name>
</gene>
<dbReference type="CDD" id="cd03469">
    <property type="entry name" value="Rieske_RO_Alpha_N"/>
    <property type="match status" value="1"/>
</dbReference>
<dbReference type="InterPro" id="IPR036922">
    <property type="entry name" value="Rieske_2Fe-2S_sf"/>
</dbReference>
<dbReference type="SUPFAM" id="SSF50022">
    <property type="entry name" value="ISP domain"/>
    <property type="match status" value="1"/>
</dbReference>
<dbReference type="GO" id="GO:0005506">
    <property type="term" value="F:iron ion binding"/>
    <property type="evidence" value="ECO:0007669"/>
    <property type="project" value="InterPro"/>
</dbReference>
<comment type="cofactor">
    <cofactor evidence="1">
        <name>Fe cation</name>
        <dbReference type="ChEBI" id="CHEBI:24875"/>
    </cofactor>
</comment>
<keyword evidence="9" id="KW-0560">Oxidoreductase</keyword>
<dbReference type="PhylomeDB" id="A0A0A2L5Q8"/>
<dbReference type="GO" id="GO:0051537">
    <property type="term" value="F:2 iron, 2 sulfur cluster binding"/>
    <property type="evidence" value="ECO:0007669"/>
    <property type="project" value="UniProtKB-KW"/>
</dbReference>
<dbReference type="PRINTS" id="PR00090">
    <property type="entry name" value="RNGDIOXGNASE"/>
</dbReference>
<evidence type="ECO:0000256" key="12">
    <source>
        <dbReference type="ARBA" id="ARBA00049097"/>
    </source>
</evidence>
<dbReference type="PROSITE" id="PS51296">
    <property type="entry name" value="RIESKE"/>
    <property type="match status" value="1"/>
</dbReference>
<dbReference type="SUPFAM" id="SSF55961">
    <property type="entry name" value="Bet v1-like"/>
    <property type="match status" value="1"/>
</dbReference>
<evidence type="ECO:0000313" key="16">
    <source>
        <dbReference type="Proteomes" id="UP000030104"/>
    </source>
</evidence>
<evidence type="ECO:0000256" key="8">
    <source>
        <dbReference type="ARBA" id="ARBA00022723"/>
    </source>
</evidence>
<keyword evidence="16" id="KW-1185">Reference proteome</keyword>
<name>A0A0A2L5Q8_PENIT</name>
<comment type="caution">
    <text evidence="15">The sequence shown here is derived from an EMBL/GenBank/DDBJ whole genome shotgun (WGS) entry which is preliminary data.</text>
</comment>
<organism evidence="15 16">
    <name type="scientific">Penicillium italicum</name>
    <name type="common">Blue mold</name>
    <dbReference type="NCBI Taxonomy" id="40296"/>
    <lineage>
        <taxon>Eukaryota</taxon>
        <taxon>Fungi</taxon>
        <taxon>Dikarya</taxon>
        <taxon>Ascomycota</taxon>
        <taxon>Pezizomycotina</taxon>
        <taxon>Eurotiomycetes</taxon>
        <taxon>Eurotiomycetidae</taxon>
        <taxon>Eurotiales</taxon>
        <taxon>Aspergillaceae</taxon>
        <taxon>Penicillium</taxon>
    </lineage>
</organism>
<evidence type="ECO:0000256" key="11">
    <source>
        <dbReference type="ARBA" id="ARBA00023014"/>
    </source>
</evidence>
<accession>A0A0A2L5Q8</accession>
<evidence type="ECO:0000256" key="1">
    <source>
        <dbReference type="ARBA" id="ARBA00001962"/>
    </source>
</evidence>
<keyword evidence="10" id="KW-0408">Iron</keyword>
<dbReference type="STRING" id="40296.A0A0A2L5Q8"/>
<dbReference type="UniPathway" id="UPA00529">
    <property type="reaction ID" value="UER00430"/>
</dbReference>
<keyword evidence="7" id="KW-0001">2Fe-2S</keyword>
<dbReference type="InterPro" id="IPR015879">
    <property type="entry name" value="Ring_hydroxy_dOase_asu_C_dom"/>
</dbReference>
<evidence type="ECO:0000259" key="14">
    <source>
        <dbReference type="PROSITE" id="PS51296"/>
    </source>
</evidence>
<comment type="similarity">
    <text evidence="4">Belongs to the choline monooxygenase family.</text>
</comment>
<dbReference type="InterPro" id="IPR017941">
    <property type="entry name" value="Rieske_2Fe-2S"/>
</dbReference>
<comment type="catalytic activity">
    <reaction evidence="12">
        <text>choline + 2 reduced [2Fe-2S]-[ferredoxin] + O2 + 2 H(+) = betaine aldehyde hydrate + 2 oxidized [2Fe-2S]-[ferredoxin] + H2O</text>
        <dbReference type="Rhea" id="RHEA:17769"/>
        <dbReference type="Rhea" id="RHEA-COMP:10000"/>
        <dbReference type="Rhea" id="RHEA-COMP:10001"/>
        <dbReference type="ChEBI" id="CHEBI:15354"/>
        <dbReference type="ChEBI" id="CHEBI:15377"/>
        <dbReference type="ChEBI" id="CHEBI:15378"/>
        <dbReference type="ChEBI" id="CHEBI:15379"/>
        <dbReference type="ChEBI" id="CHEBI:15870"/>
        <dbReference type="ChEBI" id="CHEBI:33737"/>
        <dbReference type="ChEBI" id="CHEBI:33738"/>
        <dbReference type="EC" id="1.14.15.7"/>
    </reaction>
</comment>
<sequence>MSTLMNSFGPEETERLPIPANDNSSAHRLPASWYSSQDMHELERRAIFSRKWLLTTHKLRFPKTGDWLRYNIAGYAFILVKDREGNVNAFHNVCRHRAFPVVTEEGGTSRIFSCQYHGWSYGLNGKLAKAPGYQELEGFDKSKNGLLPIHVHLDVNGFVWVNLDAGEKPEISWEDDFKGIDLQPRFEGFNSKDYNFDHAWEMSGDYNWKILADNYNNSYIPSLSNLSLYTVDNEDGKSTPEEIAKGLKTASTYYFPNAALTVSSHFFFMQRLLPTGPTTCLVRYEVYRNKNSSDDEFEMINQISKRMMSENKDLCVEKQKNLNTGVSVNGHPYPTEEGSVDFQTVVRGLITEHRKREENAGEQLWPARQRLPQEEAVSKEDMDFCSKLTSHEGSALTGCCGGGCGGGPPTIAATAPETMVV</sequence>
<dbReference type="PANTHER" id="PTHR43756">
    <property type="entry name" value="CHOLINE MONOOXYGENASE, CHLOROPLASTIC"/>
    <property type="match status" value="1"/>
</dbReference>
<evidence type="ECO:0000256" key="10">
    <source>
        <dbReference type="ARBA" id="ARBA00023004"/>
    </source>
</evidence>
<dbReference type="Pfam" id="PF00355">
    <property type="entry name" value="Rieske"/>
    <property type="match status" value="1"/>
</dbReference>
<dbReference type="OMA" id="YAFILVK"/>
<dbReference type="Gene3D" id="3.90.380.10">
    <property type="entry name" value="Naphthalene 1,2-dioxygenase Alpha Subunit, Chain A, domain 1"/>
    <property type="match status" value="1"/>
</dbReference>
<feature type="domain" description="Rieske" evidence="14">
    <location>
        <begin position="54"/>
        <end position="161"/>
    </location>
</feature>
<evidence type="ECO:0000256" key="3">
    <source>
        <dbReference type="ARBA" id="ARBA00004866"/>
    </source>
</evidence>
<evidence type="ECO:0000256" key="2">
    <source>
        <dbReference type="ARBA" id="ARBA00002149"/>
    </source>
</evidence>
<dbReference type="CDD" id="cd00680">
    <property type="entry name" value="RHO_alpha_C"/>
    <property type="match status" value="1"/>
</dbReference>
<evidence type="ECO:0000256" key="5">
    <source>
        <dbReference type="ARBA" id="ARBA00012763"/>
    </source>
</evidence>
<evidence type="ECO:0000313" key="15">
    <source>
        <dbReference type="EMBL" id="KGO74491.1"/>
    </source>
</evidence>
<dbReference type="Proteomes" id="UP000030104">
    <property type="component" value="Unassembled WGS sequence"/>
</dbReference>
<reference evidence="15 16" key="1">
    <citation type="journal article" date="2015" name="Mol. Plant Microbe Interact.">
        <title>Genome, transcriptome, and functional analyses of Penicillium expansum provide new insights into secondary metabolism and pathogenicity.</title>
        <authorList>
            <person name="Ballester A.R."/>
            <person name="Marcet-Houben M."/>
            <person name="Levin E."/>
            <person name="Sela N."/>
            <person name="Selma-Lazaro C."/>
            <person name="Carmona L."/>
            <person name="Wisniewski M."/>
            <person name="Droby S."/>
            <person name="Gonzalez-Candelas L."/>
            <person name="Gabaldon T."/>
        </authorList>
    </citation>
    <scope>NUCLEOTIDE SEQUENCE [LARGE SCALE GENOMIC DNA]</scope>
    <source>
        <strain evidence="15 16">PHI-1</strain>
    </source>
</reference>
<dbReference type="InterPro" id="IPR001663">
    <property type="entry name" value="Rng_hydr_dOase-A"/>
</dbReference>
<evidence type="ECO:0000256" key="9">
    <source>
        <dbReference type="ARBA" id="ARBA00023002"/>
    </source>
</evidence>
<dbReference type="GO" id="GO:0019285">
    <property type="term" value="P:glycine betaine biosynthetic process from choline"/>
    <property type="evidence" value="ECO:0007669"/>
    <property type="project" value="UniProtKB-UniPathway"/>
</dbReference>
<keyword evidence="15" id="KW-0223">Dioxygenase</keyword>
<comment type="function">
    <text evidence="2">Catalyzes the first step of the osmoprotectant glycine betaine synthesis.</text>
</comment>
<dbReference type="OrthoDB" id="426882at2759"/>
<keyword evidence="11" id="KW-0411">Iron-sulfur</keyword>
<dbReference type="HOGENOM" id="CLU_026244_1_2_1"/>
<comment type="pathway">
    <text evidence="3">Amine and polyamine biosynthesis; betaine biosynthesis via choline pathway; betaine aldehyde from choline (monooxygenase route): step 1/1.</text>
</comment>
<dbReference type="EMBL" id="JQGA01000612">
    <property type="protein sequence ID" value="KGO74491.1"/>
    <property type="molecule type" value="Genomic_DNA"/>
</dbReference>
<keyword evidence="8" id="KW-0479">Metal-binding</keyword>
<dbReference type="AlphaFoldDB" id="A0A0A2L5Q8"/>
<evidence type="ECO:0000256" key="7">
    <source>
        <dbReference type="ARBA" id="ARBA00022714"/>
    </source>
</evidence>
<dbReference type="GO" id="GO:0051213">
    <property type="term" value="F:dioxygenase activity"/>
    <property type="evidence" value="ECO:0007669"/>
    <property type="project" value="UniProtKB-KW"/>
</dbReference>
<evidence type="ECO:0000256" key="6">
    <source>
        <dbReference type="ARBA" id="ARBA00014931"/>
    </source>
</evidence>
<dbReference type="Pfam" id="PF00848">
    <property type="entry name" value="Ring_hydroxyl_A"/>
    <property type="match status" value="1"/>
</dbReference>
<protein>
    <recommendedName>
        <fullName evidence="6">Choline monooxygenase, chloroplastic</fullName>
        <ecNumber evidence="5">1.14.15.7</ecNumber>
    </recommendedName>
</protein>